<proteinExistence type="predicted"/>
<dbReference type="AlphaFoldDB" id="A0A3L8Q0P9"/>
<feature type="region of interest" description="Disordered" evidence="1">
    <location>
        <begin position="74"/>
        <end position="93"/>
    </location>
</feature>
<sequence>MAVEGAHSYARGLYGLNAMAEPKTQTDLSLESLQISDNAAGGEKSEDEVPPTMEPAARPFKTEAGWQQDEKFAVGESSGTSVPENTSTSASGAQQVSKNIDYSVLKKKFWNLDLKKLKVEGCSVNFWQFLLVQDEPNITEFWQGIIGDAPYQLVKNSGSKDKVLEAAINWWKDHQKDIPQTWDVLFSRLETHFPTKLDQIGTYKDQQAKKLAGKR</sequence>
<dbReference type="Proteomes" id="UP000281474">
    <property type="component" value="Unassembled WGS sequence"/>
</dbReference>
<evidence type="ECO:0000313" key="2">
    <source>
        <dbReference type="EMBL" id="RLV59962.1"/>
    </source>
</evidence>
<protein>
    <submittedName>
        <fullName evidence="2">Uncharacterized protein</fullName>
    </submittedName>
</protein>
<organism evidence="2 3">
    <name type="scientific">Parashewanella curva</name>
    <dbReference type="NCBI Taxonomy" id="2338552"/>
    <lineage>
        <taxon>Bacteria</taxon>
        <taxon>Pseudomonadati</taxon>
        <taxon>Pseudomonadota</taxon>
        <taxon>Gammaproteobacteria</taxon>
        <taxon>Alteromonadales</taxon>
        <taxon>Shewanellaceae</taxon>
        <taxon>Parashewanella</taxon>
    </lineage>
</organism>
<evidence type="ECO:0000313" key="3">
    <source>
        <dbReference type="Proteomes" id="UP000281474"/>
    </source>
</evidence>
<feature type="compositionally biased region" description="Polar residues" evidence="1">
    <location>
        <begin position="77"/>
        <end position="93"/>
    </location>
</feature>
<reference evidence="2 3" key="1">
    <citation type="submission" date="2018-09" db="EMBL/GenBank/DDBJ databases">
        <title>Phylogeny of the Shewanellaceae, and recommendation for two new genera, Pseudoshewanella and Parashewanella.</title>
        <authorList>
            <person name="Wang G."/>
        </authorList>
    </citation>
    <scope>NUCLEOTIDE SEQUENCE [LARGE SCALE GENOMIC DNA]</scope>
    <source>
        <strain evidence="2 3">C51</strain>
    </source>
</reference>
<feature type="region of interest" description="Disordered" evidence="1">
    <location>
        <begin position="32"/>
        <end position="65"/>
    </location>
</feature>
<dbReference type="RefSeq" id="WP_121838706.1">
    <property type="nucleotide sequence ID" value="NZ_ML014772.1"/>
</dbReference>
<name>A0A3L8Q0P9_9GAMM</name>
<comment type="caution">
    <text evidence="2">The sequence shown here is derived from an EMBL/GenBank/DDBJ whole genome shotgun (WGS) entry which is preliminary data.</text>
</comment>
<evidence type="ECO:0000256" key="1">
    <source>
        <dbReference type="SAM" id="MobiDB-lite"/>
    </source>
</evidence>
<accession>A0A3L8Q0P9</accession>
<gene>
    <name evidence="2" type="ORF">D5018_09140</name>
</gene>
<dbReference type="EMBL" id="QZEI01000023">
    <property type="protein sequence ID" value="RLV59962.1"/>
    <property type="molecule type" value="Genomic_DNA"/>
</dbReference>
<keyword evidence="3" id="KW-1185">Reference proteome</keyword>